<gene>
    <name evidence="2" type="ORF">BDBG_17257</name>
</gene>
<evidence type="ECO:0000313" key="2">
    <source>
        <dbReference type="EMBL" id="OAT09615.1"/>
    </source>
</evidence>
<dbReference type="AlphaFoldDB" id="A0A179UNF7"/>
<dbReference type="VEuPathDB" id="FungiDB:BDBG_17257"/>
<dbReference type="KEGG" id="bgh:BDBG_17257"/>
<sequence>MPVNTRSINREETPENQTTAPGSFPTPITARKPPHNNNNQDNDNMADEAAALRRHIAQMDEELRQMRASSNPTATATVNDDNDLSSDLAAYLQNQGDTPALSRVLQEFRERVKYLQKPDFLSSAALWNAIAASFSEQVEIRRARLSKEFNDISATATYDGSNCLFIERLLAIRVEYICLGYANIPNFIFFDKLLNGLTKKWSTFIRDRMDYAAKDDNVTSLEDDFLDLCRDILLRLPLDDKNARNDTKNNKDATKDVKDNKNTKKKCTACKMEGHDEPSCWFEHPEKRPADWKNRKKVNDDDATTPVCYNTEQVF</sequence>
<dbReference type="GeneID" id="42529036"/>
<evidence type="ECO:0000256" key="1">
    <source>
        <dbReference type="SAM" id="MobiDB-lite"/>
    </source>
</evidence>
<proteinExistence type="predicted"/>
<dbReference type="EMBL" id="GG657458">
    <property type="protein sequence ID" value="OAT09615.1"/>
    <property type="molecule type" value="Genomic_DNA"/>
</dbReference>
<dbReference type="OrthoDB" id="4188387at2759"/>
<organism evidence="2 3">
    <name type="scientific">Blastomyces gilchristii (strain SLH14081)</name>
    <name type="common">Blastomyces dermatitidis</name>
    <dbReference type="NCBI Taxonomy" id="559298"/>
    <lineage>
        <taxon>Eukaryota</taxon>
        <taxon>Fungi</taxon>
        <taxon>Dikarya</taxon>
        <taxon>Ascomycota</taxon>
        <taxon>Pezizomycotina</taxon>
        <taxon>Eurotiomycetes</taxon>
        <taxon>Eurotiomycetidae</taxon>
        <taxon>Onygenales</taxon>
        <taxon>Ajellomycetaceae</taxon>
        <taxon>Blastomyces</taxon>
    </lineage>
</organism>
<dbReference type="Proteomes" id="UP000002038">
    <property type="component" value="Unassembled WGS sequence"/>
</dbReference>
<name>A0A179UNF7_BLAGS</name>
<accession>A0A179UNF7</accession>
<keyword evidence="3" id="KW-1185">Reference proteome</keyword>
<evidence type="ECO:0000313" key="3">
    <source>
        <dbReference type="Proteomes" id="UP000002038"/>
    </source>
</evidence>
<protein>
    <submittedName>
        <fullName evidence="2">Uncharacterized protein</fullName>
    </submittedName>
</protein>
<reference evidence="3" key="1">
    <citation type="journal article" date="2015" name="PLoS Genet.">
        <title>The dynamic genome and transcriptome of the human fungal pathogen Blastomyces and close relative Emmonsia.</title>
        <authorList>
            <person name="Munoz J.F."/>
            <person name="Gauthier G.M."/>
            <person name="Desjardins C.A."/>
            <person name="Gallo J.E."/>
            <person name="Holder J."/>
            <person name="Sullivan T.D."/>
            <person name="Marty A.J."/>
            <person name="Carmen J.C."/>
            <person name="Chen Z."/>
            <person name="Ding L."/>
            <person name="Gujja S."/>
            <person name="Magrini V."/>
            <person name="Misas E."/>
            <person name="Mitreva M."/>
            <person name="Priest M."/>
            <person name="Saif S."/>
            <person name="Whiston E.A."/>
            <person name="Young S."/>
            <person name="Zeng Q."/>
            <person name="Goldman W.E."/>
            <person name="Mardis E.R."/>
            <person name="Taylor J.W."/>
            <person name="McEwen J.G."/>
            <person name="Clay O.K."/>
            <person name="Klein B.S."/>
            <person name="Cuomo C.A."/>
        </authorList>
    </citation>
    <scope>NUCLEOTIDE SEQUENCE [LARGE SCALE GENOMIC DNA]</scope>
    <source>
        <strain evidence="3">SLH14081</strain>
    </source>
</reference>
<feature type="region of interest" description="Disordered" evidence="1">
    <location>
        <begin position="1"/>
        <end position="43"/>
    </location>
</feature>
<dbReference type="RefSeq" id="XP_031578920.1">
    <property type="nucleotide sequence ID" value="XM_031725021.1"/>
</dbReference>